<evidence type="ECO:0000256" key="1">
    <source>
        <dbReference type="ARBA" id="ARBA00004613"/>
    </source>
</evidence>
<comment type="similarity">
    <text evidence="2">Belongs to the peptidase S8 family.</text>
</comment>
<dbReference type="EnsemblPlants" id="QL04p054379:mrna">
    <property type="protein sequence ID" value="QL04p054379:mrna"/>
    <property type="gene ID" value="QL04p054379"/>
</dbReference>
<dbReference type="InterPro" id="IPR045051">
    <property type="entry name" value="SBT"/>
</dbReference>
<dbReference type="SUPFAM" id="SSF52743">
    <property type="entry name" value="Subtilisin-like"/>
    <property type="match status" value="1"/>
</dbReference>
<evidence type="ECO:0000313" key="5">
    <source>
        <dbReference type="Proteomes" id="UP000594261"/>
    </source>
</evidence>
<dbReference type="EMBL" id="LRBV02000004">
    <property type="status" value="NOT_ANNOTATED_CDS"/>
    <property type="molecule type" value="Genomic_DNA"/>
</dbReference>
<evidence type="ECO:0000313" key="4">
    <source>
        <dbReference type="EnsemblPlants" id="QL04p054379:mrna"/>
    </source>
</evidence>
<dbReference type="Proteomes" id="UP000594261">
    <property type="component" value="Chromosome 4"/>
</dbReference>
<dbReference type="Gene3D" id="3.50.30.30">
    <property type="match status" value="1"/>
</dbReference>
<dbReference type="GO" id="GO:0006508">
    <property type="term" value="P:proteolysis"/>
    <property type="evidence" value="ECO:0007669"/>
    <property type="project" value="InterPro"/>
</dbReference>
<keyword evidence="3" id="KW-0732">Signal</keyword>
<dbReference type="GO" id="GO:0004252">
    <property type="term" value="F:serine-type endopeptidase activity"/>
    <property type="evidence" value="ECO:0007669"/>
    <property type="project" value="InterPro"/>
</dbReference>
<evidence type="ECO:0000256" key="2">
    <source>
        <dbReference type="ARBA" id="ARBA00011073"/>
    </source>
</evidence>
<protein>
    <submittedName>
        <fullName evidence="4">Uncharacterized protein</fullName>
    </submittedName>
</protein>
<reference evidence="4" key="2">
    <citation type="submission" date="2021-01" db="UniProtKB">
        <authorList>
            <consortium name="EnsemblPlants"/>
        </authorList>
    </citation>
    <scope>IDENTIFICATION</scope>
</reference>
<accession>A0A7N2LHN2</accession>
<proteinExistence type="inferred from homology"/>
<dbReference type="Gene3D" id="3.40.50.200">
    <property type="entry name" value="Peptidase S8/S53 domain"/>
    <property type="match status" value="1"/>
</dbReference>
<comment type="subcellular location">
    <subcellularLocation>
        <location evidence="1">Secreted</location>
    </subcellularLocation>
</comment>
<name>A0A7N2LHN2_QUELO</name>
<dbReference type="GO" id="GO:0005576">
    <property type="term" value="C:extracellular region"/>
    <property type="evidence" value="ECO:0007669"/>
    <property type="project" value="UniProtKB-SubCell"/>
</dbReference>
<evidence type="ECO:0000256" key="3">
    <source>
        <dbReference type="ARBA" id="ARBA00022729"/>
    </source>
</evidence>
<reference evidence="4 5" key="1">
    <citation type="journal article" date="2016" name="G3 (Bethesda)">
        <title>First Draft Assembly and Annotation of the Genome of a California Endemic Oak Quercus lobata Nee (Fagaceae).</title>
        <authorList>
            <person name="Sork V.L."/>
            <person name="Fitz-Gibbon S.T."/>
            <person name="Puiu D."/>
            <person name="Crepeau M."/>
            <person name="Gugger P.F."/>
            <person name="Sherman R."/>
            <person name="Stevens K."/>
            <person name="Langley C.H."/>
            <person name="Pellegrini M."/>
            <person name="Salzberg S.L."/>
        </authorList>
    </citation>
    <scope>NUCLEOTIDE SEQUENCE [LARGE SCALE GENOMIC DNA]</scope>
    <source>
        <strain evidence="4 5">cv. SW786</strain>
    </source>
</reference>
<dbReference type="AlphaFoldDB" id="A0A7N2LHN2"/>
<dbReference type="InterPro" id="IPR036852">
    <property type="entry name" value="Peptidase_S8/S53_dom_sf"/>
</dbReference>
<dbReference type="Gramene" id="QL04p054379:mrna">
    <property type="protein sequence ID" value="QL04p054379:mrna"/>
    <property type="gene ID" value="QL04p054379"/>
</dbReference>
<organism evidence="4 5">
    <name type="scientific">Quercus lobata</name>
    <name type="common">Valley oak</name>
    <dbReference type="NCBI Taxonomy" id="97700"/>
    <lineage>
        <taxon>Eukaryota</taxon>
        <taxon>Viridiplantae</taxon>
        <taxon>Streptophyta</taxon>
        <taxon>Embryophyta</taxon>
        <taxon>Tracheophyta</taxon>
        <taxon>Spermatophyta</taxon>
        <taxon>Magnoliopsida</taxon>
        <taxon>eudicotyledons</taxon>
        <taxon>Gunneridae</taxon>
        <taxon>Pentapetalae</taxon>
        <taxon>rosids</taxon>
        <taxon>fabids</taxon>
        <taxon>Fagales</taxon>
        <taxon>Fagaceae</taxon>
        <taxon>Quercus</taxon>
    </lineage>
</organism>
<sequence>MNGSEGCWVLFPGRVGGEGHKRRLPSGKEERKKPCVLITRNGGILEKGLQDDRSLVSTTISLAGATTGRKPSDPDQKRPIPLSICEGEGLTAARNFLFRLIMAIGFDFFANGGETGLHATTEQHAEKSTRKYTKSEVIEDTTAPIVASFSSRGPNYIAADILKPDITAPGIDITAAYYPVSSPSGILGKKRSLKYNILSRTSMACLKTFHPDWSLSAIKSAPMTIVLGLK</sequence>
<dbReference type="InParanoid" id="A0A7N2LHN2"/>
<dbReference type="PANTHER" id="PTHR10795">
    <property type="entry name" value="PROPROTEIN CONVERTASE SUBTILISIN/KEXIN"/>
    <property type="match status" value="1"/>
</dbReference>
<keyword evidence="5" id="KW-1185">Reference proteome</keyword>